<dbReference type="eggNOG" id="COG1409">
    <property type="taxonomic scope" value="Bacteria"/>
</dbReference>
<evidence type="ECO:0008006" key="7">
    <source>
        <dbReference type="Google" id="ProtNLM"/>
    </source>
</evidence>
<feature type="chain" id="PRO_5001872109" description="Calcineurin phosphoesterase" evidence="1">
    <location>
        <begin position="19"/>
        <end position="529"/>
    </location>
</feature>
<dbReference type="InterPro" id="IPR032285">
    <property type="entry name" value="Metallophos_N"/>
</dbReference>
<dbReference type="Pfam" id="PF00149">
    <property type="entry name" value="Metallophos"/>
    <property type="match status" value="1"/>
</dbReference>
<accession>A0A091C685</accession>
<dbReference type="RefSeq" id="WP_043799755.1">
    <property type="nucleotide sequence ID" value="NZ_AVCH01000002.1"/>
</dbReference>
<feature type="domain" description="Calcineurin-like phosphoesterase" evidence="2">
    <location>
        <begin position="135"/>
        <end position="329"/>
    </location>
</feature>
<comment type="caution">
    <text evidence="5">The sequence shown here is derived from an EMBL/GenBank/DDBJ whole genome shotgun (WGS) entry which is preliminary data.</text>
</comment>
<dbReference type="STRING" id="1384054.N790_03495"/>
<dbReference type="OrthoDB" id="9784378at2"/>
<sequence>MRLFLLAIVLAASAPAHALAPACNAGTVFEDRDGDGLRGPGDTPLAGVLVSDGRRLVRTDDAGRWALPLDSDHTVFVVKPAGFAFPAGADGLPVFWRHVQRGPGPALRFGGIAPAAPACRDFALRRAESPAGAPLRVLVFGDPQPKTGKDVGYYERDIVAPLVAAAGGQRAADLGLTLGDVVSDDLALYPAMNRITARLRTPWLHVAGNHDLDFDAATDEDSLRTFRRHFGPDTFAWEEPQASFIVLDDVIWRPGQSPAYIGGLRESQFEFLAAYLATLPKDRRLVLAAHIPFFDEPGKETFRRADRERLFALLKPFRKVLLLTAHGHVQRHHRHGPADGWQGAEPLHEYNVGAACGGYWSGPKDAAGIPDSRMSDGTPNGYATAEFTAAGDYSLRWHVAGGGDAAMHLHAPKVLRRGAYPAAGVYANVYMAEADTRVEYRVAGGEWRPMQRVAEPDPALRRENLLDDAADTLRAYDRLPEAEAPTHLWRGKLPTDLAEGEHRIEVRAFDRWRGEVTAETNYRLETRAN</sequence>
<keyword evidence="1" id="KW-0732">Signal</keyword>
<proteinExistence type="predicted"/>
<evidence type="ECO:0000259" key="4">
    <source>
        <dbReference type="Pfam" id="PF16371"/>
    </source>
</evidence>
<feature type="domain" description="Calcineurin-like phosphoesterase N-terminal" evidence="4">
    <location>
        <begin position="42"/>
        <end position="101"/>
    </location>
</feature>
<evidence type="ECO:0000313" key="6">
    <source>
        <dbReference type="Proteomes" id="UP000029392"/>
    </source>
</evidence>
<dbReference type="PATRIC" id="fig|1384054.3.peg.188"/>
<evidence type="ECO:0000259" key="2">
    <source>
        <dbReference type="Pfam" id="PF00149"/>
    </source>
</evidence>
<evidence type="ECO:0000256" key="1">
    <source>
        <dbReference type="SAM" id="SignalP"/>
    </source>
</evidence>
<dbReference type="InterPro" id="IPR004843">
    <property type="entry name" value="Calcineurin-like_PHP"/>
</dbReference>
<dbReference type="PANTHER" id="PTHR43143:SF6">
    <property type="entry name" value="BLL3016 PROTEIN"/>
    <property type="match status" value="1"/>
</dbReference>
<evidence type="ECO:0000259" key="3">
    <source>
        <dbReference type="Pfam" id="PF16370"/>
    </source>
</evidence>
<dbReference type="PANTHER" id="PTHR43143">
    <property type="entry name" value="METALLOPHOSPHOESTERASE, CALCINEURIN SUPERFAMILY"/>
    <property type="match status" value="1"/>
</dbReference>
<dbReference type="EMBL" id="AVCH01000002">
    <property type="protein sequence ID" value="KFN52175.1"/>
    <property type="molecule type" value="Genomic_DNA"/>
</dbReference>
<dbReference type="SUPFAM" id="SSF56300">
    <property type="entry name" value="Metallo-dependent phosphatases"/>
    <property type="match status" value="1"/>
</dbReference>
<feature type="domain" description="Calcineurin-like phosphoesterase C-terminal" evidence="3">
    <location>
        <begin position="349"/>
        <end position="512"/>
    </location>
</feature>
<dbReference type="InterPro" id="IPR029052">
    <property type="entry name" value="Metallo-depent_PP-like"/>
</dbReference>
<dbReference type="InterPro" id="IPR051918">
    <property type="entry name" value="STPP_CPPED1"/>
</dbReference>
<feature type="signal peptide" evidence="1">
    <location>
        <begin position="1"/>
        <end position="18"/>
    </location>
</feature>
<gene>
    <name evidence="5" type="ORF">N790_03495</name>
</gene>
<keyword evidence="6" id="KW-1185">Reference proteome</keyword>
<evidence type="ECO:0000313" key="5">
    <source>
        <dbReference type="EMBL" id="KFN52175.1"/>
    </source>
</evidence>
<dbReference type="Pfam" id="PF16370">
    <property type="entry name" value="MetallophosC"/>
    <property type="match status" value="1"/>
</dbReference>
<dbReference type="AlphaFoldDB" id="A0A091C685"/>
<reference evidence="5 6" key="1">
    <citation type="submission" date="2013-09" db="EMBL/GenBank/DDBJ databases">
        <title>Genome sequencing of Arenimonas malthae.</title>
        <authorList>
            <person name="Chen F."/>
            <person name="Wang G."/>
        </authorList>
    </citation>
    <scope>NUCLEOTIDE SEQUENCE [LARGE SCALE GENOMIC DNA]</scope>
    <source>
        <strain evidence="5 6">CC-JY-1</strain>
    </source>
</reference>
<dbReference type="Pfam" id="PF16371">
    <property type="entry name" value="MetallophosN"/>
    <property type="match status" value="1"/>
</dbReference>
<name>A0A091C685_9GAMM</name>
<dbReference type="InterPro" id="IPR032288">
    <property type="entry name" value="Metallophos_C"/>
</dbReference>
<protein>
    <recommendedName>
        <fullName evidence="7">Calcineurin phosphoesterase</fullName>
    </recommendedName>
</protein>
<organism evidence="5 6">
    <name type="scientific">Arenimonas malthae CC-JY-1</name>
    <dbReference type="NCBI Taxonomy" id="1384054"/>
    <lineage>
        <taxon>Bacteria</taxon>
        <taxon>Pseudomonadati</taxon>
        <taxon>Pseudomonadota</taxon>
        <taxon>Gammaproteobacteria</taxon>
        <taxon>Lysobacterales</taxon>
        <taxon>Lysobacteraceae</taxon>
        <taxon>Arenimonas</taxon>
    </lineage>
</organism>
<dbReference type="Gene3D" id="3.60.21.10">
    <property type="match status" value="1"/>
</dbReference>
<dbReference type="GO" id="GO:0016787">
    <property type="term" value="F:hydrolase activity"/>
    <property type="evidence" value="ECO:0007669"/>
    <property type="project" value="InterPro"/>
</dbReference>
<dbReference type="Proteomes" id="UP000029392">
    <property type="component" value="Unassembled WGS sequence"/>
</dbReference>